<reference evidence="2" key="1">
    <citation type="submission" date="2020-10" db="EMBL/GenBank/DDBJ databases">
        <title>Connecting structure to function with the recovery of over 1000 high-quality activated sludge metagenome-assembled genomes encoding full-length rRNA genes using long-read sequencing.</title>
        <authorList>
            <person name="Singleton C.M."/>
            <person name="Petriglieri F."/>
            <person name="Kristensen J.M."/>
            <person name="Kirkegaard R.H."/>
            <person name="Michaelsen T.Y."/>
            <person name="Andersen M.H."/>
            <person name="Karst S.M."/>
            <person name="Dueholm M.S."/>
            <person name="Nielsen P.H."/>
            <person name="Albertsen M."/>
        </authorList>
    </citation>
    <scope>NUCLEOTIDE SEQUENCE</scope>
    <source>
        <strain evidence="2">EsbW_18-Q3-R4-48_MAXAC.044</strain>
    </source>
</reference>
<feature type="transmembrane region" description="Helical" evidence="1">
    <location>
        <begin position="886"/>
        <end position="905"/>
    </location>
</feature>
<feature type="transmembrane region" description="Helical" evidence="1">
    <location>
        <begin position="855"/>
        <end position="874"/>
    </location>
</feature>
<feature type="transmembrane region" description="Helical" evidence="1">
    <location>
        <begin position="369"/>
        <end position="389"/>
    </location>
</feature>
<feature type="transmembrane region" description="Helical" evidence="1">
    <location>
        <begin position="590"/>
        <end position="608"/>
    </location>
</feature>
<dbReference type="EMBL" id="JADJNC010000026">
    <property type="protein sequence ID" value="MBK7424277.1"/>
    <property type="molecule type" value="Genomic_DNA"/>
</dbReference>
<feature type="transmembrane region" description="Helical" evidence="1">
    <location>
        <begin position="620"/>
        <end position="637"/>
    </location>
</feature>
<keyword evidence="1" id="KW-0472">Membrane</keyword>
<feature type="transmembrane region" description="Helical" evidence="1">
    <location>
        <begin position="712"/>
        <end position="730"/>
    </location>
</feature>
<feature type="transmembrane region" description="Helical" evidence="1">
    <location>
        <begin position="315"/>
        <end position="334"/>
    </location>
</feature>
<organism evidence="2 3">
    <name type="scientific">Candidatus Propionivibrio dominans</name>
    <dbReference type="NCBI Taxonomy" id="2954373"/>
    <lineage>
        <taxon>Bacteria</taxon>
        <taxon>Pseudomonadati</taxon>
        <taxon>Pseudomonadota</taxon>
        <taxon>Betaproteobacteria</taxon>
        <taxon>Rhodocyclales</taxon>
        <taxon>Rhodocyclaceae</taxon>
        <taxon>Propionivibrio</taxon>
    </lineage>
</organism>
<gene>
    <name evidence="2" type="ORF">IPJ48_15025</name>
</gene>
<feature type="transmembrane region" description="Helical" evidence="1">
    <location>
        <begin position="559"/>
        <end position="578"/>
    </location>
</feature>
<feature type="transmembrane region" description="Helical" evidence="1">
    <location>
        <begin position="530"/>
        <end position="552"/>
    </location>
</feature>
<dbReference type="Proteomes" id="UP000886602">
    <property type="component" value="Unassembled WGS sequence"/>
</dbReference>
<feature type="transmembrane region" description="Helical" evidence="1">
    <location>
        <begin position="401"/>
        <end position="418"/>
    </location>
</feature>
<dbReference type="AlphaFoldDB" id="A0A9D7I9L5"/>
<feature type="transmembrane region" description="Helical" evidence="1">
    <location>
        <begin position="818"/>
        <end position="835"/>
    </location>
</feature>
<feature type="transmembrane region" description="Helical" evidence="1">
    <location>
        <begin position="424"/>
        <end position="444"/>
    </location>
</feature>
<keyword evidence="1" id="KW-0812">Transmembrane</keyword>
<feature type="transmembrane region" description="Helical" evidence="1">
    <location>
        <begin position="171"/>
        <end position="191"/>
    </location>
</feature>
<feature type="transmembrane region" description="Helical" evidence="1">
    <location>
        <begin position="197"/>
        <end position="216"/>
    </location>
</feature>
<feature type="transmembrane region" description="Helical" evidence="1">
    <location>
        <begin position="456"/>
        <end position="474"/>
    </location>
</feature>
<feature type="transmembrane region" description="Helical" evidence="1">
    <location>
        <begin position="264"/>
        <end position="284"/>
    </location>
</feature>
<dbReference type="PANTHER" id="PTHR38434:SF1">
    <property type="entry name" value="BLL2549 PROTEIN"/>
    <property type="match status" value="1"/>
</dbReference>
<evidence type="ECO:0000256" key="1">
    <source>
        <dbReference type="SAM" id="Phobius"/>
    </source>
</evidence>
<accession>A0A9D7I9L5</accession>
<name>A0A9D7I9L5_9RHOO</name>
<keyword evidence="1" id="KW-1133">Transmembrane helix</keyword>
<dbReference type="InterPro" id="IPR019286">
    <property type="entry name" value="DUF2339_TM"/>
</dbReference>
<proteinExistence type="predicted"/>
<feature type="transmembrane region" description="Helical" evidence="1">
    <location>
        <begin position="339"/>
        <end position="357"/>
    </location>
</feature>
<feature type="transmembrane region" description="Helical" evidence="1">
    <location>
        <begin position="682"/>
        <end position="700"/>
    </location>
</feature>
<feature type="transmembrane region" description="Helical" evidence="1">
    <location>
        <begin position="742"/>
        <end position="762"/>
    </location>
</feature>
<protein>
    <submittedName>
        <fullName evidence="2">DUF2339 domain-containing protein</fullName>
    </submittedName>
</protein>
<feature type="transmembrane region" description="Helical" evidence="1">
    <location>
        <begin position="6"/>
        <end position="31"/>
    </location>
</feature>
<dbReference type="Pfam" id="PF10101">
    <property type="entry name" value="DUF2339"/>
    <property type="match status" value="1"/>
</dbReference>
<evidence type="ECO:0000313" key="2">
    <source>
        <dbReference type="EMBL" id="MBK7424277.1"/>
    </source>
</evidence>
<dbReference type="PANTHER" id="PTHR38434">
    <property type="entry name" value="BLL2549 PROTEIN"/>
    <property type="match status" value="1"/>
</dbReference>
<feature type="transmembrane region" description="Helical" evidence="1">
    <location>
        <begin position="291"/>
        <end position="309"/>
    </location>
</feature>
<sequence>MWLLGMLIGAALGSFAGVYGALAGGLLGLVIGVQWKSEAKGDAPGKGGAAVPPAEQRLRTLEAQVDWLRRDSLALHAELAKLRGEVAEVPVEAAPSLEALPLAADSAPSLQTAGPDRLGEAFAREMPQARQGVEPVSGCEAGAVFDAGEAKPLAAEAEAPAWWSRLLAGNLLAKIGVVLLFFGVASGLRLAAQHGLVPVPLRLLLGAVGGVAMILFGWSRMQRSGSPELAEDNTRRLFALTLQGGGFAILYLIVYFMLARYAMIGEASAFAVFAALGVACVVLAARQDGELLAVFGIAGAFLAPVLAASGGGEPLLLFSYFALLNAFVLGVGWYRSWRVLNVAGFILTLVVGMSWAIDQYRPLHYPVTQGFVILFAVMYSAASPLTALLRAPGWKGWGEGVLVFGTPLAGSFLQAALLGDDRYALAWSALAAALYYLALWLPLYRRPEPEMRLLERSHLGIAIAFLTLAVPLAFGAQVTSALWAVEGIAVLWFGVRQQRRLAQAFGSAMQVAAGVYFFDGQSALGHAQPVFNDVCLGGMLLAAAGFVGASLLRRLPQPVLPAALLLAWSLLWWFGTAWGEIDRFAPSAMHLPLILLFAALSFAALEGYGAAKAWLAPRRASVLLLPLMVCVALLSVLRDGHALAGYLVIVLPSALALHYWILARQEAVADTGPVWLGSLQHVMTWWLLVAIAGAEMAWVGQRLAPGVSLWPVLAWGLALASGLWLADFGVRRDLWPFAAHPGAYRGSACLPLAITAASWSLWANYSQTGGGSGLPYLPLFNPFDLTQLAVLAAIHNWLGQMRDKPLPGWEIGEMAGRFTAWPAVLGFVWISALAARSAHHWGGVPFTGHALFHSPLVQGLLTLLWSAVAIALMIRATRQGSRQGWFGGFALLAIVGVKLLAVDLANSGTVMWTGSLIGVALLVLAAGYFAPVPPKAAESAAGG</sequence>
<comment type="caution">
    <text evidence="2">The sequence shown here is derived from an EMBL/GenBank/DDBJ whole genome shotgun (WGS) entry which is preliminary data.</text>
</comment>
<feature type="transmembrane region" description="Helical" evidence="1">
    <location>
        <begin position="774"/>
        <end position="798"/>
    </location>
</feature>
<feature type="transmembrane region" description="Helical" evidence="1">
    <location>
        <begin position="237"/>
        <end position="258"/>
    </location>
</feature>
<feature type="transmembrane region" description="Helical" evidence="1">
    <location>
        <begin position="643"/>
        <end position="662"/>
    </location>
</feature>
<feature type="transmembrane region" description="Helical" evidence="1">
    <location>
        <begin position="911"/>
        <end position="930"/>
    </location>
</feature>
<evidence type="ECO:0000313" key="3">
    <source>
        <dbReference type="Proteomes" id="UP000886602"/>
    </source>
</evidence>